<evidence type="ECO:0000256" key="7">
    <source>
        <dbReference type="ARBA" id="ARBA00022958"/>
    </source>
</evidence>
<feature type="domain" description="Ion transport" evidence="14">
    <location>
        <begin position="166"/>
        <end position="410"/>
    </location>
</feature>
<dbReference type="Gene3D" id="1.20.120.350">
    <property type="entry name" value="Voltage-gated potassium channels. Chain C"/>
    <property type="match status" value="1"/>
</dbReference>
<dbReference type="Proteomes" id="UP000887567">
    <property type="component" value="Unplaced"/>
</dbReference>
<dbReference type="PRINTS" id="PR00169">
    <property type="entry name" value="KCHANNEL"/>
</dbReference>
<dbReference type="Pfam" id="PF00520">
    <property type="entry name" value="Ion_trans"/>
    <property type="match status" value="1"/>
</dbReference>
<feature type="transmembrane region" description="Helical" evidence="13">
    <location>
        <begin position="318"/>
        <end position="339"/>
    </location>
</feature>
<evidence type="ECO:0000313" key="17">
    <source>
        <dbReference type="Proteomes" id="UP000887567"/>
    </source>
</evidence>
<dbReference type="GO" id="GO:0008076">
    <property type="term" value="C:voltage-gated potassium channel complex"/>
    <property type="evidence" value="ECO:0007669"/>
    <property type="project" value="InterPro"/>
</dbReference>
<dbReference type="GeneID" id="110243615"/>
<feature type="transmembrane region" description="Helical" evidence="13">
    <location>
        <begin position="169"/>
        <end position="188"/>
    </location>
</feature>
<organism evidence="16 17">
    <name type="scientific">Exaiptasia diaphana</name>
    <name type="common">Tropical sea anemone</name>
    <name type="synonym">Aiptasia pulchella</name>
    <dbReference type="NCBI Taxonomy" id="2652724"/>
    <lineage>
        <taxon>Eukaryota</taxon>
        <taxon>Metazoa</taxon>
        <taxon>Cnidaria</taxon>
        <taxon>Anthozoa</taxon>
        <taxon>Hexacorallia</taxon>
        <taxon>Actiniaria</taxon>
        <taxon>Aiptasiidae</taxon>
        <taxon>Exaiptasia</taxon>
    </lineage>
</organism>
<sequence>MPEESKEEKSKKTENEDSSAASQKDKSLDVASLGKRVVINISGLRYETYDKTLERFPESLLGSRRRREKFYDHEKKEYFFDKNRICFESILAYYQTCGVLIRPPNVPRKVFVNDIKYFDLGEQALQQAGDDLDTAFTAEDRPMPKNKVQRKIWSTFEYPDTSSIARATAIFSVSVIILSIVLFCVETLPQFHPKTDKKTTGNATADVPVPKHKSSSANFSFFVMEALCIAWFTFEYLIRFLCSPNKCKFVVSVLNIIDLVAIVPFFITLPMKEPTSVSSLAILRCVRLVRVFRIFKLSRYSRGLQILGHTLKASLRELGLLFFFLCVGVILFSSAVYYAEFGSSGTKFLSIPHSFWWSIITMTTVGYGDMVPETLGGKLVGCFCAITGVLAIALPVPVIVSNFAYYYSREHSREKNDINDEEEEKGKKEDVESVSLSKGITCCGKALSFGSNNIKDTEEAIEMDTKNGNITKNKKNENTTENKSNNDSEKQSRTEENAANKDNSLNNTPSVKNENMPQGSSTTVINETNI</sequence>
<dbReference type="EnsemblMetazoa" id="XM_021049739.2">
    <property type="protein sequence ID" value="XP_020905398.1"/>
    <property type="gene ID" value="LOC110243615"/>
</dbReference>
<feature type="transmembrane region" description="Helical" evidence="13">
    <location>
        <begin position="351"/>
        <end position="368"/>
    </location>
</feature>
<evidence type="ECO:0000256" key="10">
    <source>
        <dbReference type="ARBA" id="ARBA00023136"/>
    </source>
</evidence>
<keyword evidence="5" id="KW-0631">Potassium channel</keyword>
<dbReference type="PANTHER" id="PTHR11537:SF113">
    <property type="entry name" value="POTASSIUM VOLTAGE-GATED CHANNEL PROTEIN SHAKER"/>
    <property type="match status" value="1"/>
</dbReference>
<dbReference type="PRINTS" id="PR01491">
    <property type="entry name" value="KVCHANNEL"/>
</dbReference>
<dbReference type="InterPro" id="IPR027359">
    <property type="entry name" value="Volt_channel_dom_sf"/>
</dbReference>
<evidence type="ECO:0000256" key="3">
    <source>
        <dbReference type="ARBA" id="ARBA00022538"/>
    </source>
</evidence>
<dbReference type="OrthoDB" id="415460at2759"/>
<feature type="domain" description="Potassium channel tetramerisation-type BTB" evidence="15">
    <location>
        <begin position="37"/>
        <end position="126"/>
    </location>
</feature>
<dbReference type="InterPro" id="IPR005821">
    <property type="entry name" value="Ion_trans_dom"/>
</dbReference>
<evidence type="ECO:0000256" key="12">
    <source>
        <dbReference type="SAM" id="MobiDB-lite"/>
    </source>
</evidence>
<dbReference type="FunFam" id="1.10.287.70:FF:000002">
    <property type="entry name" value="Potassium voltage-gated channel subfamily a member"/>
    <property type="match status" value="1"/>
</dbReference>
<keyword evidence="4 13" id="KW-0812">Transmembrane</keyword>
<evidence type="ECO:0000259" key="14">
    <source>
        <dbReference type="Pfam" id="PF00520"/>
    </source>
</evidence>
<dbReference type="GO" id="GO:0001508">
    <property type="term" value="P:action potential"/>
    <property type="evidence" value="ECO:0007669"/>
    <property type="project" value="TreeGrafter"/>
</dbReference>
<dbReference type="KEGG" id="epa:110243615"/>
<accession>A0A913XJJ4</accession>
<dbReference type="InterPro" id="IPR003972">
    <property type="entry name" value="K_chnl_volt-dep_Kv1"/>
</dbReference>
<feature type="transmembrane region" description="Helical" evidence="13">
    <location>
        <begin position="219"/>
        <end position="237"/>
    </location>
</feature>
<dbReference type="AlphaFoldDB" id="A0A913XJJ4"/>
<evidence type="ECO:0000256" key="4">
    <source>
        <dbReference type="ARBA" id="ARBA00022692"/>
    </source>
</evidence>
<dbReference type="GO" id="GO:0051260">
    <property type="term" value="P:protein homooligomerization"/>
    <property type="evidence" value="ECO:0007669"/>
    <property type="project" value="InterPro"/>
</dbReference>
<evidence type="ECO:0000256" key="5">
    <source>
        <dbReference type="ARBA" id="ARBA00022826"/>
    </source>
</evidence>
<keyword evidence="7" id="KW-0630">Potassium</keyword>
<feature type="compositionally biased region" description="Basic and acidic residues" evidence="12">
    <location>
        <begin position="1"/>
        <end position="15"/>
    </location>
</feature>
<feature type="region of interest" description="Disordered" evidence="12">
    <location>
        <begin position="1"/>
        <end position="27"/>
    </location>
</feature>
<dbReference type="FunFam" id="3.30.710.10:FF:000157">
    <property type="entry name" value="Potassium channel"/>
    <property type="match status" value="1"/>
</dbReference>
<keyword evidence="3" id="KW-0633">Potassium transport</keyword>
<dbReference type="Gene3D" id="3.30.710.10">
    <property type="entry name" value="Potassium Channel Kv1.1, Chain A"/>
    <property type="match status" value="1"/>
</dbReference>
<keyword evidence="10 13" id="KW-0472">Membrane</keyword>
<evidence type="ECO:0000256" key="13">
    <source>
        <dbReference type="SAM" id="Phobius"/>
    </source>
</evidence>
<dbReference type="GO" id="GO:0005251">
    <property type="term" value="F:delayed rectifier potassium channel activity"/>
    <property type="evidence" value="ECO:0007669"/>
    <property type="project" value="TreeGrafter"/>
</dbReference>
<keyword evidence="6" id="KW-0851">Voltage-gated channel</keyword>
<evidence type="ECO:0000259" key="15">
    <source>
        <dbReference type="Pfam" id="PF02214"/>
    </source>
</evidence>
<evidence type="ECO:0000256" key="9">
    <source>
        <dbReference type="ARBA" id="ARBA00023065"/>
    </source>
</evidence>
<dbReference type="SUPFAM" id="SSF54695">
    <property type="entry name" value="POZ domain"/>
    <property type="match status" value="1"/>
</dbReference>
<dbReference type="InterPro" id="IPR011333">
    <property type="entry name" value="SKP1/BTB/POZ_sf"/>
</dbReference>
<evidence type="ECO:0000256" key="1">
    <source>
        <dbReference type="ARBA" id="ARBA00004141"/>
    </source>
</evidence>
<name>A0A913XJJ4_EXADI</name>
<keyword evidence="9" id="KW-0406">Ion transport</keyword>
<evidence type="ECO:0000256" key="8">
    <source>
        <dbReference type="ARBA" id="ARBA00022989"/>
    </source>
</evidence>
<dbReference type="Pfam" id="PF02214">
    <property type="entry name" value="BTB_2"/>
    <property type="match status" value="1"/>
</dbReference>
<feature type="transmembrane region" description="Helical" evidence="13">
    <location>
        <begin position="249"/>
        <end position="271"/>
    </location>
</feature>
<dbReference type="PANTHER" id="PTHR11537">
    <property type="entry name" value="VOLTAGE-GATED POTASSIUM CHANNEL"/>
    <property type="match status" value="1"/>
</dbReference>
<dbReference type="Gene3D" id="1.10.287.70">
    <property type="match status" value="1"/>
</dbReference>
<feature type="compositionally biased region" description="Basic and acidic residues" evidence="12">
    <location>
        <begin position="474"/>
        <end position="499"/>
    </location>
</feature>
<keyword evidence="17" id="KW-1185">Reference proteome</keyword>
<dbReference type="FunFam" id="1.20.120.350:FF:000071">
    <property type="entry name" value="Potassium voltage-gated channel protein shk-1"/>
    <property type="match status" value="1"/>
</dbReference>
<keyword evidence="2" id="KW-0813">Transport</keyword>
<feature type="compositionally biased region" description="Polar residues" evidence="12">
    <location>
        <begin position="500"/>
        <end position="530"/>
    </location>
</feature>
<dbReference type="RefSeq" id="XP_020905398.1">
    <property type="nucleotide sequence ID" value="XM_021049739.2"/>
</dbReference>
<protein>
    <submittedName>
        <fullName evidence="16">Uncharacterized protein</fullName>
    </submittedName>
</protein>
<evidence type="ECO:0000313" key="16">
    <source>
        <dbReference type="EnsemblMetazoa" id="XP_020905398.1"/>
    </source>
</evidence>
<evidence type="ECO:0000256" key="6">
    <source>
        <dbReference type="ARBA" id="ARBA00022882"/>
    </source>
</evidence>
<proteinExistence type="predicted"/>
<dbReference type="InterPro" id="IPR003968">
    <property type="entry name" value="K_chnl_volt-dep_Kv"/>
</dbReference>
<feature type="region of interest" description="Disordered" evidence="12">
    <location>
        <begin position="462"/>
        <end position="530"/>
    </location>
</feature>
<keyword evidence="8 13" id="KW-1133">Transmembrane helix</keyword>
<dbReference type="InterPro" id="IPR028325">
    <property type="entry name" value="VG_K_chnl"/>
</dbReference>
<dbReference type="SUPFAM" id="SSF81324">
    <property type="entry name" value="Voltage-gated potassium channels"/>
    <property type="match status" value="1"/>
</dbReference>
<dbReference type="PRINTS" id="PR01496">
    <property type="entry name" value="SHAKERCHANEL"/>
</dbReference>
<evidence type="ECO:0000256" key="11">
    <source>
        <dbReference type="ARBA" id="ARBA00023303"/>
    </source>
</evidence>
<dbReference type="InterPro" id="IPR003131">
    <property type="entry name" value="T1-type_BTB"/>
</dbReference>
<comment type="subcellular location">
    <subcellularLocation>
        <location evidence="1">Membrane</location>
        <topology evidence="1">Multi-pass membrane protein</topology>
    </subcellularLocation>
</comment>
<dbReference type="OMA" id="SNFAYYY"/>
<evidence type="ECO:0000256" key="2">
    <source>
        <dbReference type="ARBA" id="ARBA00022448"/>
    </source>
</evidence>
<feature type="transmembrane region" description="Helical" evidence="13">
    <location>
        <begin position="380"/>
        <end position="407"/>
    </location>
</feature>
<reference evidence="16" key="1">
    <citation type="submission" date="2022-11" db="UniProtKB">
        <authorList>
            <consortium name="EnsemblMetazoa"/>
        </authorList>
    </citation>
    <scope>IDENTIFICATION</scope>
</reference>
<keyword evidence="11" id="KW-0407">Ion channel</keyword>